<dbReference type="Pfam" id="PF05023">
    <property type="entry name" value="Phytochelatin"/>
    <property type="match status" value="1"/>
</dbReference>
<dbReference type="GO" id="GO:0010273">
    <property type="term" value="P:detoxification of copper ion"/>
    <property type="evidence" value="ECO:0007669"/>
    <property type="project" value="TreeGrafter"/>
</dbReference>
<protein>
    <recommendedName>
        <fullName evidence="1">glutathione gamma-glutamylcysteinyltransferase</fullName>
        <ecNumber evidence="1">2.3.2.15</ecNumber>
    </recommendedName>
</protein>
<keyword evidence="4" id="KW-0479">Metal-binding</keyword>
<dbReference type="PROSITE" id="PS51443">
    <property type="entry name" value="PCS"/>
    <property type="match status" value="1"/>
</dbReference>
<keyword evidence="2" id="KW-0104">Cadmium</keyword>
<evidence type="ECO:0000256" key="4">
    <source>
        <dbReference type="ARBA" id="ARBA00022723"/>
    </source>
</evidence>
<evidence type="ECO:0000256" key="3">
    <source>
        <dbReference type="ARBA" id="ARBA00022679"/>
    </source>
</evidence>
<dbReference type="PANTHER" id="PTHR33447:SF2">
    <property type="entry name" value="GLUTATHIONE GAMMA-GLUTAMYLCYSTEINYLTRANSFERASE"/>
    <property type="match status" value="1"/>
</dbReference>
<dbReference type="EMBL" id="UYYG01001152">
    <property type="protein sequence ID" value="VDN55582.1"/>
    <property type="molecule type" value="Genomic_DNA"/>
</dbReference>
<evidence type="ECO:0000259" key="5">
    <source>
        <dbReference type="PROSITE" id="PS51443"/>
    </source>
</evidence>
<dbReference type="PANTHER" id="PTHR33447">
    <property type="entry name" value="GLUTATHIONE GAMMA-GLUTAMYLCYSTEINYLTRANSFERASE"/>
    <property type="match status" value="1"/>
</dbReference>
<dbReference type="Proteomes" id="UP000274756">
    <property type="component" value="Unassembled WGS sequence"/>
</dbReference>
<keyword evidence="3" id="KW-0808">Transferase</keyword>
<dbReference type="GO" id="GO:0098849">
    <property type="term" value="P:cellular detoxification of cadmium ion"/>
    <property type="evidence" value="ECO:0007669"/>
    <property type="project" value="TreeGrafter"/>
</dbReference>
<evidence type="ECO:0000313" key="8">
    <source>
        <dbReference type="Proteomes" id="UP000274756"/>
    </source>
</evidence>
<organism evidence="7 9">
    <name type="scientific">Dracunculus medinensis</name>
    <name type="common">Guinea worm</name>
    <dbReference type="NCBI Taxonomy" id="318479"/>
    <lineage>
        <taxon>Eukaryota</taxon>
        <taxon>Metazoa</taxon>
        <taxon>Ecdysozoa</taxon>
        <taxon>Nematoda</taxon>
        <taxon>Chromadorea</taxon>
        <taxon>Rhabditida</taxon>
        <taxon>Spirurina</taxon>
        <taxon>Dracunculoidea</taxon>
        <taxon>Dracunculidae</taxon>
        <taxon>Dracunculus</taxon>
    </lineage>
</organism>
<gene>
    <name evidence="6" type="ORF">DME_LOCUS5555</name>
</gene>
<dbReference type="GO" id="GO:0046938">
    <property type="term" value="P:phytochelatin biosynthetic process"/>
    <property type="evidence" value="ECO:0007669"/>
    <property type="project" value="InterPro"/>
</dbReference>
<dbReference type="InterPro" id="IPR007719">
    <property type="entry name" value="PCS_N"/>
</dbReference>
<dbReference type="FunFam" id="3.90.70.30:FF:000001">
    <property type="entry name" value="Glutathione gamma-glutamylcysteinyltransferase 1"/>
    <property type="match status" value="1"/>
</dbReference>
<dbReference type="AlphaFoldDB" id="A0A0N4U397"/>
<dbReference type="Proteomes" id="UP000038040">
    <property type="component" value="Unplaced"/>
</dbReference>
<evidence type="ECO:0000313" key="6">
    <source>
        <dbReference type="EMBL" id="VDN55582.1"/>
    </source>
</evidence>
<dbReference type="SUPFAM" id="SSF54001">
    <property type="entry name" value="Cysteine proteinases"/>
    <property type="match status" value="1"/>
</dbReference>
<keyword evidence="8" id="KW-1185">Reference proteome</keyword>
<sequence length="327" mass="36804">MDTKNSQESRPNFFRRKLPKSCVDFSSSEGKKLFTESLLSGYANIYFKLAAQFLTQEEPAYCGISTLVMVLNALDVDPGKIWKAPWRFYHETMLQCCVPLDIVKIKGITLPQFYCLAKCNRLNVDLHYGDISAGDISVNFLTMLREDVKKCVASDDMILVVSFDRATLGQTGTGHFSPIGAYNETSDEVLIMDVARFKYPPHWVSLTLLQKAMLPIDEATNKSRGMFCEICINDSQDCCLMTKLNSCCQEICQNIQSLEIAKFMNSSAIIALLLSWPIQLNSKRSIFLVDYLQGISKTLDAASQNEIFLLNSQLKTLLSMRLSIPNC</sequence>
<dbReference type="GO" id="GO:0016756">
    <property type="term" value="F:glutathione gamma-glutamylcysteinyltransferase activity"/>
    <property type="evidence" value="ECO:0007669"/>
    <property type="project" value="UniProtKB-EC"/>
</dbReference>
<evidence type="ECO:0000256" key="2">
    <source>
        <dbReference type="ARBA" id="ARBA00022539"/>
    </source>
</evidence>
<evidence type="ECO:0000313" key="9">
    <source>
        <dbReference type="WBParaSite" id="DME_0000119501-mRNA-1"/>
    </source>
</evidence>
<dbReference type="EC" id="2.3.2.15" evidence="1"/>
<dbReference type="GO" id="GO:0046872">
    <property type="term" value="F:metal ion binding"/>
    <property type="evidence" value="ECO:0007669"/>
    <property type="project" value="UniProtKB-KW"/>
</dbReference>
<proteinExistence type="predicted"/>
<dbReference type="InterPro" id="IPR040409">
    <property type="entry name" value="PCS-like"/>
</dbReference>
<dbReference type="InterPro" id="IPR038156">
    <property type="entry name" value="PCS_N_sf"/>
</dbReference>
<dbReference type="Gene3D" id="3.90.70.30">
    <property type="entry name" value="Phytochelatin synthase, N-terminal domain"/>
    <property type="match status" value="1"/>
</dbReference>
<dbReference type="OrthoDB" id="448954at2759"/>
<accession>A0A0N4U397</accession>
<name>A0A0N4U397_DRAME</name>
<feature type="domain" description="Peptidase C83" evidence="5">
    <location>
        <begin position="8"/>
        <end position="234"/>
    </location>
</feature>
<dbReference type="InterPro" id="IPR038765">
    <property type="entry name" value="Papain-like_cys_pep_sf"/>
</dbReference>
<reference evidence="9" key="1">
    <citation type="submission" date="2017-02" db="UniProtKB">
        <authorList>
            <consortium name="WormBaseParasite"/>
        </authorList>
    </citation>
    <scope>IDENTIFICATION</scope>
</reference>
<evidence type="ECO:0000256" key="1">
    <source>
        <dbReference type="ARBA" id="ARBA00012468"/>
    </source>
</evidence>
<reference evidence="6 8" key="2">
    <citation type="submission" date="2018-11" db="EMBL/GenBank/DDBJ databases">
        <authorList>
            <consortium name="Pathogen Informatics"/>
        </authorList>
    </citation>
    <scope>NUCLEOTIDE SEQUENCE [LARGE SCALE GENOMIC DNA]</scope>
</reference>
<evidence type="ECO:0000313" key="7">
    <source>
        <dbReference type="Proteomes" id="UP000038040"/>
    </source>
</evidence>
<dbReference type="WBParaSite" id="DME_0000119501-mRNA-1">
    <property type="protein sequence ID" value="DME_0000119501-mRNA-1"/>
    <property type="gene ID" value="DME_0000119501"/>
</dbReference>